<evidence type="ECO:0000256" key="3">
    <source>
        <dbReference type="ARBA" id="ARBA00022729"/>
    </source>
</evidence>
<dbReference type="Gene3D" id="3.40.190.10">
    <property type="entry name" value="Periplasmic binding protein-like II"/>
    <property type="match status" value="2"/>
</dbReference>
<accession>A0A1M4XTB9</accession>
<keyword evidence="8" id="KW-1185">Reference proteome</keyword>
<comment type="subcellular location">
    <subcellularLocation>
        <location evidence="1 5">Periplasm</location>
    </subcellularLocation>
</comment>
<dbReference type="PRINTS" id="PR00909">
    <property type="entry name" value="SPERMDNBNDNG"/>
</dbReference>
<dbReference type="PIRSF" id="PIRSF019574">
    <property type="entry name" value="Periplasmic_polyamine_BP"/>
    <property type="match status" value="1"/>
</dbReference>
<gene>
    <name evidence="7" type="ORF">SAMN02745157_1333</name>
</gene>
<evidence type="ECO:0000256" key="4">
    <source>
        <dbReference type="ARBA" id="ARBA00022764"/>
    </source>
</evidence>
<evidence type="ECO:0000313" key="8">
    <source>
        <dbReference type="Proteomes" id="UP000184485"/>
    </source>
</evidence>
<dbReference type="GO" id="GO:0019808">
    <property type="term" value="F:polyamine binding"/>
    <property type="evidence" value="ECO:0007669"/>
    <property type="project" value="InterPro"/>
</dbReference>
<dbReference type="STRING" id="1122133.SAMN02745157_1333"/>
<dbReference type="PANTHER" id="PTHR30222:SF12">
    <property type="entry name" value="NORSPERMIDINE SENSOR"/>
    <property type="match status" value="1"/>
</dbReference>
<dbReference type="CDD" id="cd13659">
    <property type="entry name" value="PBP2_PotF"/>
    <property type="match status" value="1"/>
</dbReference>
<dbReference type="InterPro" id="IPR001188">
    <property type="entry name" value="Sperm_putr-bd"/>
</dbReference>
<proteinExistence type="inferred from homology"/>
<keyword evidence="3 6" id="KW-0732">Signal</keyword>
<evidence type="ECO:0000256" key="6">
    <source>
        <dbReference type="SAM" id="SignalP"/>
    </source>
</evidence>
<organism evidence="7 8">
    <name type="scientific">Kaistia soli DSM 19436</name>
    <dbReference type="NCBI Taxonomy" id="1122133"/>
    <lineage>
        <taxon>Bacteria</taxon>
        <taxon>Pseudomonadati</taxon>
        <taxon>Pseudomonadota</taxon>
        <taxon>Alphaproteobacteria</taxon>
        <taxon>Hyphomicrobiales</taxon>
        <taxon>Kaistiaceae</taxon>
        <taxon>Kaistia</taxon>
    </lineage>
</organism>
<dbReference type="OrthoDB" id="9769319at2"/>
<evidence type="ECO:0000256" key="5">
    <source>
        <dbReference type="PIRNR" id="PIRNR019574"/>
    </source>
</evidence>
<feature type="chain" id="PRO_5012206100" description="Putrescine-binding periplasmic protein" evidence="6">
    <location>
        <begin position="25"/>
        <end position="361"/>
    </location>
</feature>
<evidence type="ECO:0000313" key="7">
    <source>
        <dbReference type="EMBL" id="SHE96523.1"/>
    </source>
</evidence>
<reference evidence="7 8" key="1">
    <citation type="submission" date="2016-11" db="EMBL/GenBank/DDBJ databases">
        <authorList>
            <person name="Jaros S."/>
            <person name="Januszkiewicz K."/>
            <person name="Wedrychowicz H."/>
        </authorList>
    </citation>
    <scope>NUCLEOTIDE SEQUENCE [LARGE SCALE GENOMIC DNA]</scope>
    <source>
        <strain evidence="7 8">DSM 19436</strain>
    </source>
</reference>
<keyword evidence="4 5" id="KW-0574">Periplasm</keyword>
<evidence type="ECO:0000256" key="2">
    <source>
        <dbReference type="ARBA" id="ARBA00022448"/>
    </source>
</evidence>
<dbReference type="AlphaFoldDB" id="A0A1M4XTB9"/>
<dbReference type="Proteomes" id="UP000184485">
    <property type="component" value="Unassembled WGS sequence"/>
</dbReference>
<evidence type="ECO:0000256" key="1">
    <source>
        <dbReference type="ARBA" id="ARBA00004418"/>
    </source>
</evidence>
<dbReference type="SUPFAM" id="SSF53850">
    <property type="entry name" value="Periplasmic binding protein-like II"/>
    <property type="match status" value="1"/>
</dbReference>
<dbReference type="PANTHER" id="PTHR30222">
    <property type="entry name" value="SPERMIDINE/PUTRESCINE-BINDING PERIPLASMIC PROTEIN"/>
    <property type="match status" value="1"/>
</dbReference>
<feature type="signal peptide" evidence="6">
    <location>
        <begin position="1"/>
        <end position="24"/>
    </location>
</feature>
<keyword evidence="2 5" id="KW-0813">Transport</keyword>
<dbReference type="GO" id="GO:0042597">
    <property type="term" value="C:periplasmic space"/>
    <property type="evidence" value="ECO:0007669"/>
    <property type="project" value="UniProtKB-SubCell"/>
</dbReference>
<protein>
    <recommendedName>
        <fullName evidence="5">Putrescine-binding periplasmic protein</fullName>
    </recommendedName>
</protein>
<dbReference type="Pfam" id="PF13416">
    <property type="entry name" value="SBP_bac_8"/>
    <property type="match status" value="1"/>
</dbReference>
<name>A0A1M4XTB9_9HYPH</name>
<dbReference type="InterPro" id="IPR006059">
    <property type="entry name" value="SBP"/>
</dbReference>
<dbReference type="GO" id="GO:0015846">
    <property type="term" value="P:polyamine transport"/>
    <property type="evidence" value="ECO:0007669"/>
    <property type="project" value="InterPro"/>
</dbReference>
<dbReference type="EMBL" id="FQUP01000001">
    <property type="protein sequence ID" value="SHE96523.1"/>
    <property type="molecule type" value="Genomic_DNA"/>
</dbReference>
<comment type="function">
    <text evidence="5">Required for the activity of the bacterial periplasmic transport system of putrescine.</text>
</comment>
<comment type="similarity">
    <text evidence="5">Belongs to the bacterial solute-binding protein PotD/PotF family.</text>
</comment>
<sequence>MKKFSGRAVLAAAFVAGGVASAAAADKEVHVYNWSNYIDDSILADFTKATGIKVIYDVYDSMETLEAKMFTGRSGYDVVVPTDRNMQVLIEAGAFQKLDKSKIPNLKYAWPDIYKRLATYDPGNEYAVNYMWGTTGLGYDKAKIDARMPDAPVNSMDMIFKPEVAAKFADCGIYMLNSPEDVMPAALNYLGLPPDSKNKEDLQKAADLLLKIRPYVRKFDSSLINPLATGEACVAFGFSGDILQARDTAKSGVEIVYSIPKEGALLWMDSMVIPKDAPNPEAALAFINYIQTPEVIAKATNFVKYPNGNLESQKYVDPAILKDPTIYPPADTMAHLYTTTPNSDEIQDAMTALWQQVLAGK</sequence>